<evidence type="ECO:0000313" key="1">
    <source>
        <dbReference type="EMBL" id="KAK3701403.1"/>
    </source>
</evidence>
<sequence length="239" mass="26176">MQLKSIILLLSTAVVVPAQEAFCVTPTWLLEVAHSKDVACDISKIATAKYKQLDRELHGIYAMYQLFYDKGAVKAPAYAKAEAIGEQCYRAVSEFHDSIHVLTGAHIQVDGALLEFRNLEKEYCQAKVTPNNAGLPVKQSRKISKAFGEFMQAEQAYDKTKLAQSAAAETAKKICTEAEMSPLQDLMAWREQQKTGMKSSTASQVGQRAASALADPASTQNLTAAATLAFADWLPGWWV</sequence>
<evidence type="ECO:0000313" key="2">
    <source>
        <dbReference type="Proteomes" id="UP001281147"/>
    </source>
</evidence>
<dbReference type="Proteomes" id="UP001281147">
    <property type="component" value="Unassembled WGS sequence"/>
</dbReference>
<organism evidence="1 2">
    <name type="scientific">Vermiconidia calcicola</name>
    <dbReference type="NCBI Taxonomy" id="1690605"/>
    <lineage>
        <taxon>Eukaryota</taxon>
        <taxon>Fungi</taxon>
        <taxon>Dikarya</taxon>
        <taxon>Ascomycota</taxon>
        <taxon>Pezizomycotina</taxon>
        <taxon>Dothideomycetes</taxon>
        <taxon>Dothideomycetidae</taxon>
        <taxon>Mycosphaerellales</taxon>
        <taxon>Extremaceae</taxon>
        <taxon>Vermiconidia</taxon>
    </lineage>
</organism>
<keyword evidence="2" id="KW-1185">Reference proteome</keyword>
<protein>
    <submittedName>
        <fullName evidence="1">Uncharacterized protein</fullName>
    </submittedName>
</protein>
<accession>A0ACC3MQI0</accession>
<name>A0ACC3MQI0_9PEZI</name>
<reference evidence="1" key="1">
    <citation type="submission" date="2023-07" db="EMBL/GenBank/DDBJ databases">
        <title>Black Yeasts Isolated from many extreme environments.</title>
        <authorList>
            <person name="Coleine C."/>
            <person name="Stajich J.E."/>
            <person name="Selbmann L."/>
        </authorList>
    </citation>
    <scope>NUCLEOTIDE SEQUENCE</scope>
    <source>
        <strain evidence="1">CCFEE 5714</strain>
    </source>
</reference>
<comment type="caution">
    <text evidence="1">The sequence shown here is derived from an EMBL/GenBank/DDBJ whole genome shotgun (WGS) entry which is preliminary data.</text>
</comment>
<proteinExistence type="predicted"/>
<gene>
    <name evidence="1" type="ORF">LTR37_015501</name>
</gene>
<dbReference type="EMBL" id="JAUTXU010000174">
    <property type="protein sequence ID" value="KAK3701403.1"/>
    <property type="molecule type" value="Genomic_DNA"/>
</dbReference>